<organism evidence="1 2">
    <name type="scientific">Myroides marinus</name>
    <dbReference type="NCBI Taxonomy" id="703342"/>
    <lineage>
        <taxon>Bacteria</taxon>
        <taxon>Pseudomonadati</taxon>
        <taxon>Bacteroidota</taxon>
        <taxon>Flavobacteriia</taxon>
        <taxon>Flavobacteriales</taxon>
        <taxon>Flavobacteriaceae</taxon>
        <taxon>Myroides</taxon>
    </lineage>
</organism>
<gene>
    <name evidence="1" type="ORF">SAMN04488018_11944</name>
</gene>
<name>A0A1H6X7C3_9FLAO</name>
<dbReference type="EMBL" id="FNYS01000019">
    <property type="protein sequence ID" value="SEJ25063.1"/>
    <property type="molecule type" value="Genomic_DNA"/>
</dbReference>
<sequence>MKYIALIISFYYHVSMRIQLKEKIVMRLLKKDLRINVGVHKPGVYGDKPSFM</sequence>
<accession>A0A1H6X7C3</accession>
<reference evidence="1 2" key="1">
    <citation type="submission" date="2016-10" db="EMBL/GenBank/DDBJ databases">
        <authorList>
            <person name="de Groot N.N."/>
        </authorList>
    </citation>
    <scope>NUCLEOTIDE SEQUENCE [LARGE SCALE GENOMIC DNA]</scope>
    <source>
        <strain evidence="1 2">DSM 23048</strain>
    </source>
</reference>
<dbReference type="AlphaFoldDB" id="A0A1H6X7C3"/>
<evidence type="ECO:0000313" key="2">
    <source>
        <dbReference type="Proteomes" id="UP000183077"/>
    </source>
</evidence>
<evidence type="ECO:0000313" key="1">
    <source>
        <dbReference type="EMBL" id="SEJ25063.1"/>
    </source>
</evidence>
<proteinExistence type="predicted"/>
<protein>
    <submittedName>
        <fullName evidence="1">Uncharacterized protein</fullName>
    </submittedName>
</protein>
<dbReference type="Proteomes" id="UP000183077">
    <property type="component" value="Unassembled WGS sequence"/>
</dbReference>